<dbReference type="PANTHER" id="PTHR37909:SF1">
    <property type="entry name" value="S-ADENOSYL-L-METHIONINE-DEPENDENT METHYLTRANSFERASES SUPERFAMILY PROTEIN"/>
    <property type="match status" value="1"/>
</dbReference>
<evidence type="ECO:0008006" key="2">
    <source>
        <dbReference type="Google" id="ProtNLM"/>
    </source>
</evidence>
<dbReference type="Pfam" id="PF13578">
    <property type="entry name" value="Methyltransf_24"/>
    <property type="match status" value="1"/>
</dbReference>
<dbReference type="AlphaFoldDB" id="A0A6C0D3K6"/>
<proteinExistence type="predicted"/>
<name>A0A6C0D3K6_9ZZZZ</name>
<sequence length="250" mass="28813">MIIQQLLDNLYSQNSPYLSCEEKYIDNGYPHTNILYDLLQILFTNIEPTYIVECGSMLGGSAIRMAETLQNNNKSTEIICIDPFTGDVNMWDWEKNGGTGGGGWRFLRLENGIPTIYKRFLANCKYSGFEHKILPINTTTNVGIKLLERLFIQKRISLLPNYIYLDSAHEKDETFIELSICWKCLTNNSILFGDDWGWDAVREDVIKFSNTIKDASDYENLQKIHNLINGSQIINTNILLYNGQWVLFKK</sequence>
<evidence type="ECO:0000313" key="1">
    <source>
        <dbReference type="EMBL" id="QHT10850.1"/>
    </source>
</evidence>
<dbReference type="SUPFAM" id="SSF53335">
    <property type="entry name" value="S-adenosyl-L-methionine-dependent methyltransferases"/>
    <property type="match status" value="1"/>
</dbReference>
<dbReference type="InterPro" id="IPR029063">
    <property type="entry name" value="SAM-dependent_MTases_sf"/>
</dbReference>
<organism evidence="1">
    <name type="scientific">viral metagenome</name>
    <dbReference type="NCBI Taxonomy" id="1070528"/>
    <lineage>
        <taxon>unclassified sequences</taxon>
        <taxon>metagenomes</taxon>
        <taxon>organismal metagenomes</taxon>
    </lineage>
</organism>
<dbReference type="PANTHER" id="PTHR37909">
    <property type="entry name" value="S-ADENOSYL-L-METHIONINE-DEPENDENT METHYLTRANSFERASES SUPERFAMILY PROTEIN"/>
    <property type="match status" value="1"/>
</dbReference>
<dbReference type="EMBL" id="MN739530">
    <property type="protein sequence ID" value="QHT10850.1"/>
    <property type="molecule type" value="Genomic_DNA"/>
</dbReference>
<reference evidence="1" key="1">
    <citation type="journal article" date="2020" name="Nature">
        <title>Giant virus diversity and host interactions through global metagenomics.</title>
        <authorList>
            <person name="Schulz F."/>
            <person name="Roux S."/>
            <person name="Paez-Espino D."/>
            <person name="Jungbluth S."/>
            <person name="Walsh D.A."/>
            <person name="Denef V.J."/>
            <person name="McMahon K.D."/>
            <person name="Konstantinidis K.T."/>
            <person name="Eloe-Fadrosh E.A."/>
            <person name="Kyrpides N.C."/>
            <person name="Woyke T."/>
        </authorList>
    </citation>
    <scope>NUCLEOTIDE SEQUENCE</scope>
    <source>
        <strain evidence="1">GVMAG-M-3300023174-111</strain>
    </source>
</reference>
<protein>
    <recommendedName>
        <fullName evidence="2">Methyltransferase</fullName>
    </recommendedName>
</protein>
<dbReference type="Gene3D" id="3.40.50.150">
    <property type="entry name" value="Vaccinia Virus protein VP39"/>
    <property type="match status" value="1"/>
</dbReference>
<accession>A0A6C0D3K6</accession>